<organism evidence="2 3">
    <name type="scientific">Coccomyxa viridis</name>
    <dbReference type="NCBI Taxonomy" id="1274662"/>
    <lineage>
        <taxon>Eukaryota</taxon>
        <taxon>Viridiplantae</taxon>
        <taxon>Chlorophyta</taxon>
        <taxon>core chlorophytes</taxon>
        <taxon>Trebouxiophyceae</taxon>
        <taxon>Trebouxiophyceae incertae sedis</taxon>
        <taxon>Coccomyxaceae</taxon>
        <taxon>Coccomyxa</taxon>
    </lineage>
</organism>
<dbReference type="InterPro" id="IPR036406">
    <property type="entry name" value="Coprogen_oxidase_aer_sf"/>
</dbReference>
<evidence type="ECO:0000313" key="2">
    <source>
        <dbReference type="EMBL" id="CAL5230012.1"/>
    </source>
</evidence>
<evidence type="ECO:0000313" key="3">
    <source>
        <dbReference type="Proteomes" id="UP001497392"/>
    </source>
</evidence>
<dbReference type="EMBL" id="CAXHTA020000021">
    <property type="protein sequence ID" value="CAL5230012.1"/>
    <property type="molecule type" value="Genomic_DNA"/>
</dbReference>
<dbReference type="PRINTS" id="PR00073">
    <property type="entry name" value="COPRGNOXDASE"/>
</dbReference>
<gene>
    <name evidence="2" type="primary">g13454</name>
    <name evidence="2" type="ORF">VP750_LOCUS11918</name>
</gene>
<proteinExistence type="predicted"/>
<accession>A0ABP1GFD2</accession>
<dbReference type="PANTHER" id="PTHR10755:SF3">
    <property type="entry name" value="COPROPORPHYRINOGEN OXIDASE"/>
    <property type="match status" value="1"/>
</dbReference>
<reference evidence="2 3" key="1">
    <citation type="submission" date="2024-06" db="EMBL/GenBank/DDBJ databases">
        <authorList>
            <person name="Kraege A."/>
            <person name="Thomma B."/>
        </authorList>
    </citation>
    <scope>NUCLEOTIDE SEQUENCE [LARGE SCALE GENOMIC DNA]</scope>
</reference>
<comment type="caution">
    <text evidence="2">The sequence shown here is derived from an EMBL/GenBank/DDBJ whole genome shotgun (WGS) entry which is preliminary data.</text>
</comment>
<dbReference type="SUPFAM" id="SSF102886">
    <property type="entry name" value="Coproporphyrinogen III oxidase"/>
    <property type="match status" value="1"/>
</dbReference>
<protein>
    <submittedName>
        <fullName evidence="2">G13454 protein</fullName>
    </submittedName>
</protein>
<keyword evidence="3" id="KW-1185">Reference proteome</keyword>
<dbReference type="Gene3D" id="3.40.1500.10">
    <property type="entry name" value="Coproporphyrinogen III oxidase, aerobic"/>
    <property type="match status" value="1"/>
</dbReference>
<dbReference type="PIRSF" id="PIRSF000166">
    <property type="entry name" value="Coproporphyri_ox"/>
    <property type="match status" value="1"/>
</dbReference>
<dbReference type="PANTHER" id="PTHR10755">
    <property type="entry name" value="COPROPORPHYRINOGEN III OXIDASE, MITOCHONDRIAL"/>
    <property type="match status" value="1"/>
</dbReference>
<name>A0ABP1GFD2_9CHLO</name>
<sequence length="328" mass="36414">MCVWAASIGGTDGHAQPFRQFLAGTQIEIIQAAEELDGGSTFKLEPWDRPEGSPNPGHGITAVLEGGNLLEKAAVSTTFVQGTLSAQRAKAMSSRGRSINQEGGQRYTAAALSLVFHPAHPLVPTLRADVRRFEVEGQAWFGGGADLTPAYLCKRDAREFHTFWHDLCSKHKSGMYDEYKEWCDQYFYLPAWGEHRGVGGIFFDDLPSSESSFDAEKFVTDVAQGFMPSWRDIAERSAQQPYTEQQRQWQLQRRGAYVCFNLLYDRGVRFGLESSKQAAAGSKQNTKPPGWAVSFPPLVAWPHAAEPDEGTPEAALLDVLRQPRSWIS</sequence>
<dbReference type="Pfam" id="PF01218">
    <property type="entry name" value="Coprogen_oxidas"/>
    <property type="match status" value="1"/>
</dbReference>
<dbReference type="Proteomes" id="UP001497392">
    <property type="component" value="Unassembled WGS sequence"/>
</dbReference>
<evidence type="ECO:0000256" key="1">
    <source>
        <dbReference type="ARBA" id="ARBA00049102"/>
    </source>
</evidence>
<dbReference type="InterPro" id="IPR001260">
    <property type="entry name" value="Coprogen_oxidase_aer"/>
</dbReference>
<comment type="catalytic activity">
    <reaction evidence="1">
        <text>coproporphyrinogen III + O2 + 2 H(+) = protoporphyrinogen IX + 2 CO2 + 2 H2O</text>
        <dbReference type="Rhea" id="RHEA:18257"/>
        <dbReference type="ChEBI" id="CHEBI:15377"/>
        <dbReference type="ChEBI" id="CHEBI:15378"/>
        <dbReference type="ChEBI" id="CHEBI:15379"/>
        <dbReference type="ChEBI" id="CHEBI:16526"/>
        <dbReference type="ChEBI" id="CHEBI:57307"/>
        <dbReference type="ChEBI" id="CHEBI:57309"/>
        <dbReference type="EC" id="1.3.3.3"/>
    </reaction>
</comment>